<reference evidence="1 2" key="1">
    <citation type="submission" date="2023-07" db="EMBL/GenBank/DDBJ databases">
        <title>Genomic Encyclopedia of Type Strains, Phase IV (KMG-IV): sequencing the most valuable type-strain genomes for metagenomic binning, comparative biology and taxonomic classification.</title>
        <authorList>
            <person name="Goeker M."/>
        </authorList>
    </citation>
    <scope>NUCLEOTIDE SEQUENCE [LARGE SCALE GENOMIC DNA]</scope>
    <source>
        <strain evidence="1 2">DSM 23494</strain>
    </source>
</reference>
<dbReference type="Gene3D" id="4.10.280.10">
    <property type="entry name" value="Helix-loop-helix DNA-binding domain"/>
    <property type="match status" value="1"/>
</dbReference>
<proteinExistence type="predicted"/>
<dbReference type="Pfam" id="PF09388">
    <property type="entry name" value="SpoOE-like"/>
    <property type="match status" value="1"/>
</dbReference>
<name>A0ABU0ACP5_9BACI</name>
<evidence type="ECO:0000313" key="2">
    <source>
        <dbReference type="Proteomes" id="UP001238088"/>
    </source>
</evidence>
<dbReference type="EMBL" id="JAUSUB010000003">
    <property type="protein sequence ID" value="MDQ0269022.1"/>
    <property type="molecule type" value="Genomic_DNA"/>
</dbReference>
<accession>A0ABU0ACP5</accession>
<sequence>MNNNEVNKLKLIEKINKLRIEMISISNNSGINSTSTLNCSQKLDKLIYTYQVLKQTKA</sequence>
<organism evidence="1 2">
    <name type="scientific">Cytobacillus purgationiresistens</name>
    <dbReference type="NCBI Taxonomy" id="863449"/>
    <lineage>
        <taxon>Bacteria</taxon>
        <taxon>Bacillati</taxon>
        <taxon>Bacillota</taxon>
        <taxon>Bacilli</taxon>
        <taxon>Bacillales</taxon>
        <taxon>Bacillaceae</taxon>
        <taxon>Cytobacillus</taxon>
    </lineage>
</organism>
<dbReference type="InterPro" id="IPR037208">
    <property type="entry name" value="Spo0E-like_sf"/>
</dbReference>
<dbReference type="InterPro" id="IPR036638">
    <property type="entry name" value="HLH_DNA-bd_sf"/>
</dbReference>
<dbReference type="Proteomes" id="UP001238088">
    <property type="component" value="Unassembled WGS sequence"/>
</dbReference>
<protein>
    <recommendedName>
        <fullName evidence="3">Spo0E like sporulation regulatory protein</fullName>
    </recommendedName>
</protein>
<comment type="caution">
    <text evidence="1">The sequence shown here is derived from an EMBL/GenBank/DDBJ whole genome shotgun (WGS) entry which is preliminary data.</text>
</comment>
<keyword evidence="2" id="KW-1185">Reference proteome</keyword>
<evidence type="ECO:0008006" key="3">
    <source>
        <dbReference type="Google" id="ProtNLM"/>
    </source>
</evidence>
<dbReference type="SUPFAM" id="SSF140500">
    <property type="entry name" value="BAS1536-like"/>
    <property type="match status" value="1"/>
</dbReference>
<dbReference type="InterPro" id="IPR018540">
    <property type="entry name" value="Spo0E-like"/>
</dbReference>
<evidence type="ECO:0000313" key="1">
    <source>
        <dbReference type="EMBL" id="MDQ0269022.1"/>
    </source>
</evidence>
<gene>
    <name evidence="1" type="ORF">J2S17_000892</name>
</gene>
<dbReference type="RefSeq" id="WP_307472260.1">
    <property type="nucleotide sequence ID" value="NZ_JAUSUB010000003.1"/>
</dbReference>